<dbReference type="PROSITE" id="PS51257">
    <property type="entry name" value="PROKAR_LIPOPROTEIN"/>
    <property type="match status" value="1"/>
</dbReference>
<evidence type="ECO:0000256" key="1">
    <source>
        <dbReference type="SAM" id="SignalP"/>
    </source>
</evidence>
<gene>
    <name evidence="2" type="ORF">DZC73_28450</name>
</gene>
<comment type="caution">
    <text evidence="2">The sequence shown here is derived from an EMBL/GenBank/DDBJ whole genome shotgun (WGS) entry which is preliminary data.</text>
</comment>
<feature type="signal peptide" evidence="1">
    <location>
        <begin position="1"/>
        <end position="23"/>
    </location>
</feature>
<dbReference type="OrthoDB" id="9772295at2"/>
<feature type="chain" id="PRO_5018109013" evidence="1">
    <location>
        <begin position="24"/>
        <end position="516"/>
    </location>
</feature>
<accession>A0A3N7IR95</accession>
<proteinExistence type="predicted"/>
<keyword evidence="3" id="KW-1185">Reference proteome</keyword>
<reference evidence="2 3" key="2">
    <citation type="submission" date="2018-12" db="EMBL/GenBank/DDBJ databases">
        <title>Rhizobacter gummiphilus sp. nov., a rubber-degrading bacterium isolated from the soil of a botanical garden in Japan.</title>
        <authorList>
            <person name="Shunsuke S.S."/>
        </authorList>
    </citation>
    <scope>NUCLEOTIDE SEQUENCE [LARGE SCALE GENOMIC DNA]</scope>
    <source>
        <strain evidence="2 3">S-16</strain>
    </source>
</reference>
<reference evidence="2 3" key="1">
    <citation type="submission" date="2018-08" db="EMBL/GenBank/DDBJ databases">
        <authorList>
            <person name="Khan S.A."/>
            <person name="Jeon C.O."/>
            <person name="Chun B.H."/>
            <person name="Jeong S.E."/>
        </authorList>
    </citation>
    <scope>NUCLEOTIDE SEQUENCE [LARGE SCALE GENOMIC DNA]</scope>
    <source>
        <strain evidence="2 3">S-16</strain>
    </source>
</reference>
<organism evidence="2 3">
    <name type="scientific">Piscinibacter terrae</name>
    <dbReference type="NCBI Taxonomy" id="2496871"/>
    <lineage>
        <taxon>Bacteria</taxon>
        <taxon>Pseudomonadati</taxon>
        <taxon>Pseudomonadota</taxon>
        <taxon>Betaproteobacteria</taxon>
        <taxon>Burkholderiales</taxon>
        <taxon>Sphaerotilaceae</taxon>
        <taxon>Piscinibacter</taxon>
    </lineage>
</organism>
<name>A0A3N7IR95_9BURK</name>
<protein>
    <submittedName>
        <fullName evidence="2">DUF1800 domain-containing protein</fullName>
    </submittedName>
</protein>
<keyword evidence="1" id="KW-0732">Signal</keyword>
<evidence type="ECO:0000313" key="3">
    <source>
        <dbReference type="Proteomes" id="UP000267464"/>
    </source>
</evidence>
<evidence type="ECO:0000313" key="2">
    <source>
        <dbReference type="EMBL" id="RQP21412.1"/>
    </source>
</evidence>
<dbReference type="EMBL" id="QUSW01000011">
    <property type="protein sequence ID" value="RQP21412.1"/>
    <property type="molecule type" value="Genomic_DNA"/>
</dbReference>
<dbReference type="InterPro" id="IPR014917">
    <property type="entry name" value="DUF1800"/>
</dbReference>
<sequence>MSTRRWALGFAALSLLAACQTNAPHVQDAPRAAPAQRASSDDVALLDRLSFGATPTSAAEMTRMGQQAWVERQLHPSHGAALPPAIQAQVGAMTISQTPLPDLVRNLDAQRKSADAIADDDQKKTAQQQYQQELNRLTREASSRMLLRALYSPNQLQEQMTWFWFNHFNVHQYKSNIRVLVGDYEEKLRTHSLGRFRDLLQASVFHPAMVRYLDNEQNAAARINENYARELLELHTLGVDGGYTQRDVQELARVLTGLGINFNDDTPKMKPDKQAFYVRRGLVEFNPNRHDFGDKQVLGATIHGRGIAEIEQVLDTLARHPSTARFVSRKLAQYFVSDTPPAALVDRMSRRFLETDGRIAEVMRTMIDSPEFRQSLGGKFKDPVHYVVSAVRLAYDDKPILNTGPMLNWLNRLGEAPYNRQTPDGYPLDEMAWAGPGQMNTRFEVARAIGGGSAGLFKTEGAMPTERPAFPQLANPLYYDGIAPRLAVTTRQALDQANSPQEWNALLLSSPEFMHR</sequence>
<dbReference type="RefSeq" id="WP_124543785.1">
    <property type="nucleotide sequence ID" value="NZ_QUSW01000011.1"/>
</dbReference>
<dbReference type="Proteomes" id="UP000267464">
    <property type="component" value="Unassembled WGS sequence"/>
</dbReference>
<dbReference type="Pfam" id="PF08811">
    <property type="entry name" value="DUF1800"/>
    <property type="match status" value="1"/>
</dbReference>
<dbReference type="AlphaFoldDB" id="A0A3N7IR95"/>